<sequence>MLNIIDLFSGAGGLTEGFRDPNFFNLIAHVEMDQSACKTLKLRDTYYYLKEKNKLNLYYDYISGKISRDFFFSKIPESVVSKIINIGISEDTLENIFSTIDTRKSTRKIHGVIGGPPCQAYSTIGRSQNEKNKKQDERIYLYKYYIKFLERYDPDFFIFENVKGLLSFNDLDGQKLFDKILNEFSNINGADHYRIEQKMINCSDYGVPQTRERLFIFGQKKSNKNGDFFSWIKKYKETPPIINKLFQDLPLIHAGQTKNKYSCTPADSFVKKNLRKKNVPLTQNICRPNKENDLAIYRIVAEEKKKNRNIKYSDLPPHLITHKKTNIFLDRFKAINGTGFSHTVVAHISKDGHYYIHPDVNQNRSITVREAARIQTFPDDFYFEDSRTAAFKQIGNAVPPYFSNIISKSIFENLYASMKRPNKQKV</sequence>
<dbReference type="Pfam" id="PF00145">
    <property type="entry name" value="DNA_methylase"/>
    <property type="match status" value="2"/>
</dbReference>
<feature type="active site" evidence="4">
    <location>
        <position position="118"/>
    </location>
</feature>
<comment type="caution">
    <text evidence="5">The sequence shown here is derived from an EMBL/GenBank/DDBJ whole genome shotgun (WGS) entry which is preliminary data.</text>
</comment>
<dbReference type="PROSITE" id="PS51679">
    <property type="entry name" value="SAM_MT_C5"/>
    <property type="match status" value="1"/>
</dbReference>
<dbReference type="InterPro" id="IPR050390">
    <property type="entry name" value="C5-Methyltransferase"/>
</dbReference>
<keyword evidence="1 4" id="KW-0489">Methyltransferase</keyword>
<evidence type="ECO:0000256" key="3">
    <source>
        <dbReference type="ARBA" id="ARBA00022691"/>
    </source>
</evidence>
<evidence type="ECO:0000256" key="1">
    <source>
        <dbReference type="ARBA" id="ARBA00022603"/>
    </source>
</evidence>
<evidence type="ECO:0000256" key="2">
    <source>
        <dbReference type="ARBA" id="ARBA00022679"/>
    </source>
</evidence>
<dbReference type="PANTHER" id="PTHR10629">
    <property type="entry name" value="CYTOSINE-SPECIFIC METHYLTRANSFERASE"/>
    <property type="match status" value="1"/>
</dbReference>
<protein>
    <submittedName>
        <fullName evidence="5">DNA cytosine methyltransferase</fullName>
    </submittedName>
</protein>
<name>A0ABS6TG20_9ENTE</name>
<dbReference type="NCBIfam" id="TIGR00675">
    <property type="entry name" value="dcm"/>
    <property type="match status" value="1"/>
</dbReference>
<dbReference type="GO" id="GO:0008168">
    <property type="term" value="F:methyltransferase activity"/>
    <property type="evidence" value="ECO:0007669"/>
    <property type="project" value="UniProtKB-KW"/>
</dbReference>
<dbReference type="InterPro" id="IPR001525">
    <property type="entry name" value="C5_MeTfrase"/>
</dbReference>
<dbReference type="PANTHER" id="PTHR10629:SF52">
    <property type="entry name" value="DNA (CYTOSINE-5)-METHYLTRANSFERASE 1"/>
    <property type="match status" value="1"/>
</dbReference>
<reference evidence="5 6" key="1">
    <citation type="submission" date="2021-06" db="EMBL/GenBank/DDBJ databases">
        <title>Enterococcus alishanensis sp. nov., a novel lactic acid bacterium isolated from fresh coffee beans.</title>
        <authorList>
            <person name="Chen Y.-S."/>
        </authorList>
    </citation>
    <scope>NUCLEOTIDE SEQUENCE [LARGE SCALE GENOMIC DNA]</scope>
    <source>
        <strain evidence="5 6">ALS3</strain>
    </source>
</reference>
<comment type="similarity">
    <text evidence="4">Belongs to the class I-like SAM-binding methyltransferase superfamily. C5-methyltransferase family.</text>
</comment>
<dbReference type="GO" id="GO:0032259">
    <property type="term" value="P:methylation"/>
    <property type="evidence" value="ECO:0007669"/>
    <property type="project" value="UniProtKB-KW"/>
</dbReference>
<keyword evidence="3 4" id="KW-0949">S-adenosyl-L-methionine</keyword>
<keyword evidence="2 4" id="KW-0808">Transferase</keyword>
<dbReference type="Proteomes" id="UP000774130">
    <property type="component" value="Unassembled WGS sequence"/>
</dbReference>
<organism evidence="5 6">
    <name type="scientific">Enterococcus alishanensis</name>
    <dbReference type="NCBI Taxonomy" id="1303817"/>
    <lineage>
        <taxon>Bacteria</taxon>
        <taxon>Bacillati</taxon>
        <taxon>Bacillota</taxon>
        <taxon>Bacilli</taxon>
        <taxon>Lactobacillales</taxon>
        <taxon>Enterococcaceae</taxon>
        <taxon>Enterococcus</taxon>
    </lineage>
</organism>
<evidence type="ECO:0000313" key="6">
    <source>
        <dbReference type="Proteomes" id="UP000774130"/>
    </source>
</evidence>
<accession>A0ABS6TG20</accession>
<proteinExistence type="inferred from homology"/>
<evidence type="ECO:0000256" key="4">
    <source>
        <dbReference type="PROSITE-ProRule" id="PRU01016"/>
    </source>
</evidence>
<evidence type="ECO:0000313" key="5">
    <source>
        <dbReference type="EMBL" id="MBV7391842.1"/>
    </source>
</evidence>
<keyword evidence="6" id="KW-1185">Reference proteome</keyword>
<dbReference type="RefSeq" id="WP_218327052.1">
    <property type="nucleotide sequence ID" value="NZ_JAHUZB010000006.1"/>
</dbReference>
<gene>
    <name evidence="5" type="ORF">KUA55_14225</name>
</gene>
<dbReference type="EMBL" id="JAHUZB010000006">
    <property type="protein sequence ID" value="MBV7391842.1"/>
    <property type="molecule type" value="Genomic_DNA"/>
</dbReference>